<evidence type="ECO:0000256" key="2">
    <source>
        <dbReference type="ARBA" id="ARBA00010945"/>
    </source>
</evidence>
<dbReference type="EC" id="2.7.7.7" evidence="17"/>
<gene>
    <name evidence="17" type="primary">dinB</name>
    <name evidence="20" type="ORF">FHR70_003946</name>
</gene>
<feature type="binding site" evidence="17">
    <location>
        <position position="36"/>
    </location>
    <ligand>
        <name>Mg(2+)</name>
        <dbReference type="ChEBI" id="CHEBI:18420"/>
    </ligand>
</feature>
<comment type="subunit">
    <text evidence="3 17">Monomer.</text>
</comment>
<dbReference type="PROSITE" id="PS50173">
    <property type="entry name" value="UMUC"/>
    <property type="match status" value="1"/>
</dbReference>
<feature type="site" description="Substrate discrimination" evidence="17">
    <location>
        <position position="41"/>
    </location>
</feature>
<dbReference type="InterPro" id="IPR017961">
    <property type="entry name" value="DNA_pol_Y-fam_little_finger"/>
</dbReference>
<evidence type="ECO:0000256" key="14">
    <source>
        <dbReference type="ARBA" id="ARBA00023204"/>
    </source>
</evidence>
<keyword evidence="10 17" id="KW-0227">DNA damage</keyword>
<dbReference type="FunFam" id="3.40.1170.60:FF:000001">
    <property type="entry name" value="DNA polymerase IV"/>
    <property type="match status" value="1"/>
</dbReference>
<dbReference type="FunFam" id="1.10.150.20:FF:000019">
    <property type="entry name" value="DNA polymerase IV"/>
    <property type="match status" value="1"/>
</dbReference>
<keyword evidence="21" id="KW-1185">Reference proteome</keyword>
<comment type="subcellular location">
    <subcellularLocation>
        <location evidence="1 17">Cytoplasm</location>
    </subcellularLocation>
</comment>
<reference evidence="20 21" key="1">
    <citation type="submission" date="2020-08" db="EMBL/GenBank/DDBJ databases">
        <title>The Agave Microbiome: Exploring the role of microbial communities in plant adaptations to desert environments.</title>
        <authorList>
            <person name="Partida-Martinez L.P."/>
        </authorList>
    </citation>
    <scope>NUCLEOTIDE SEQUENCE [LARGE SCALE GENOMIC DNA]</scope>
    <source>
        <strain evidence="20 21">AT3.9</strain>
    </source>
</reference>
<dbReference type="InterPro" id="IPR043128">
    <property type="entry name" value="Rev_trsase/Diguanyl_cyclase"/>
</dbReference>
<dbReference type="GO" id="GO:0000287">
    <property type="term" value="F:magnesium ion binding"/>
    <property type="evidence" value="ECO:0007669"/>
    <property type="project" value="UniProtKB-UniRule"/>
</dbReference>
<dbReference type="GO" id="GO:0006281">
    <property type="term" value="P:DNA repair"/>
    <property type="evidence" value="ECO:0007669"/>
    <property type="project" value="UniProtKB-UniRule"/>
</dbReference>
<dbReference type="InterPro" id="IPR043502">
    <property type="entry name" value="DNA/RNA_pol_sf"/>
</dbReference>
<dbReference type="Gene3D" id="3.30.70.270">
    <property type="match status" value="1"/>
</dbReference>
<dbReference type="GO" id="GO:0042276">
    <property type="term" value="P:error-prone translesion synthesis"/>
    <property type="evidence" value="ECO:0007669"/>
    <property type="project" value="TreeGrafter"/>
</dbReference>
<dbReference type="PANTHER" id="PTHR11076">
    <property type="entry name" value="DNA REPAIR POLYMERASE UMUC / TRANSFERASE FAMILY MEMBER"/>
    <property type="match status" value="1"/>
</dbReference>
<keyword evidence="14 17" id="KW-0234">DNA repair</keyword>
<evidence type="ECO:0000256" key="15">
    <source>
        <dbReference type="ARBA" id="ARBA00025589"/>
    </source>
</evidence>
<evidence type="ECO:0000256" key="4">
    <source>
        <dbReference type="ARBA" id="ARBA00022457"/>
    </source>
</evidence>
<organism evidence="20 21">
    <name type="scientific">Microvirga lupini</name>
    <dbReference type="NCBI Taxonomy" id="420324"/>
    <lineage>
        <taxon>Bacteria</taxon>
        <taxon>Pseudomonadati</taxon>
        <taxon>Pseudomonadota</taxon>
        <taxon>Alphaproteobacteria</taxon>
        <taxon>Hyphomicrobiales</taxon>
        <taxon>Methylobacteriaceae</taxon>
        <taxon>Microvirga</taxon>
    </lineage>
</organism>
<dbReference type="Gene3D" id="1.10.150.20">
    <property type="entry name" value="5' to 3' exonuclease, C-terminal subdomain"/>
    <property type="match status" value="1"/>
</dbReference>
<evidence type="ECO:0000256" key="1">
    <source>
        <dbReference type="ARBA" id="ARBA00004496"/>
    </source>
</evidence>
<keyword evidence="7 17" id="KW-0548">Nucleotidyltransferase</keyword>
<proteinExistence type="inferred from homology"/>
<evidence type="ECO:0000256" key="12">
    <source>
        <dbReference type="ARBA" id="ARBA00022932"/>
    </source>
</evidence>
<dbReference type="Pfam" id="PF00817">
    <property type="entry name" value="IMS"/>
    <property type="match status" value="1"/>
</dbReference>
<dbReference type="InterPro" id="IPR036775">
    <property type="entry name" value="DNA_pol_Y-fam_lit_finger_sf"/>
</dbReference>
<comment type="similarity">
    <text evidence="2 17">Belongs to the DNA polymerase type-Y family.</text>
</comment>
<feature type="binding site" evidence="17">
    <location>
        <position position="130"/>
    </location>
    <ligand>
        <name>Mg(2+)</name>
        <dbReference type="ChEBI" id="CHEBI:18420"/>
    </ligand>
</feature>
<dbReference type="GO" id="GO:0003887">
    <property type="term" value="F:DNA-directed DNA polymerase activity"/>
    <property type="evidence" value="ECO:0007669"/>
    <property type="project" value="UniProtKB-UniRule"/>
</dbReference>
<comment type="catalytic activity">
    <reaction evidence="16 17">
        <text>DNA(n) + a 2'-deoxyribonucleoside 5'-triphosphate = DNA(n+1) + diphosphate</text>
        <dbReference type="Rhea" id="RHEA:22508"/>
        <dbReference type="Rhea" id="RHEA-COMP:17339"/>
        <dbReference type="Rhea" id="RHEA-COMP:17340"/>
        <dbReference type="ChEBI" id="CHEBI:33019"/>
        <dbReference type="ChEBI" id="CHEBI:61560"/>
        <dbReference type="ChEBI" id="CHEBI:173112"/>
        <dbReference type="EC" id="2.7.7.7"/>
    </reaction>
</comment>
<evidence type="ECO:0000256" key="18">
    <source>
        <dbReference type="SAM" id="MobiDB-lite"/>
    </source>
</evidence>
<evidence type="ECO:0000256" key="17">
    <source>
        <dbReference type="HAMAP-Rule" id="MF_01113"/>
    </source>
</evidence>
<comment type="caution">
    <text evidence="20">The sequence shown here is derived from an EMBL/GenBank/DDBJ whole genome shotgun (WGS) entry which is preliminary data.</text>
</comment>
<dbReference type="InterPro" id="IPR050116">
    <property type="entry name" value="DNA_polymerase-Y"/>
</dbReference>
<dbReference type="RefSeq" id="WP_183453214.1">
    <property type="nucleotide sequence ID" value="NZ_JACHWB010000006.1"/>
</dbReference>
<dbReference type="AlphaFoldDB" id="A0A7W4YZA8"/>
<accession>A0A7W4YZA8</accession>
<dbReference type="FunFam" id="3.30.1490.100:FF:000004">
    <property type="entry name" value="DNA polymerase IV"/>
    <property type="match status" value="1"/>
</dbReference>
<keyword evidence="12 17" id="KW-0239">DNA-directed DNA polymerase</keyword>
<feature type="active site" evidence="17">
    <location>
        <position position="131"/>
    </location>
</feature>
<dbReference type="EMBL" id="JACHWB010000006">
    <property type="protein sequence ID" value="MBB3020858.1"/>
    <property type="molecule type" value="Genomic_DNA"/>
</dbReference>
<dbReference type="PANTHER" id="PTHR11076:SF33">
    <property type="entry name" value="DNA POLYMERASE KAPPA"/>
    <property type="match status" value="1"/>
</dbReference>
<dbReference type="NCBIfam" id="NF002677">
    <property type="entry name" value="PRK02406.1"/>
    <property type="match status" value="1"/>
</dbReference>
<keyword evidence="13 17" id="KW-0238">DNA-binding</keyword>
<dbReference type="GO" id="GO:0005829">
    <property type="term" value="C:cytosol"/>
    <property type="evidence" value="ECO:0007669"/>
    <property type="project" value="TreeGrafter"/>
</dbReference>
<dbReference type="GO" id="GO:0009432">
    <property type="term" value="P:SOS response"/>
    <property type="evidence" value="ECO:0007669"/>
    <property type="project" value="TreeGrafter"/>
</dbReference>
<keyword evidence="5 17" id="KW-0963">Cytoplasm</keyword>
<evidence type="ECO:0000256" key="5">
    <source>
        <dbReference type="ARBA" id="ARBA00022490"/>
    </source>
</evidence>
<evidence type="ECO:0000256" key="7">
    <source>
        <dbReference type="ARBA" id="ARBA00022695"/>
    </source>
</evidence>
<protein>
    <recommendedName>
        <fullName evidence="17">DNA polymerase IV</fullName>
        <shortName evidence="17">Pol IV</shortName>
        <ecNumber evidence="17">2.7.7.7</ecNumber>
    </recommendedName>
</protein>
<evidence type="ECO:0000256" key="10">
    <source>
        <dbReference type="ARBA" id="ARBA00022763"/>
    </source>
</evidence>
<keyword evidence="8 17" id="KW-0235">DNA replication</keyword>
<keyword evidence="4 17" id="KW-0515">Mutator protein</keyword>
<dbReference type="GO" id="GO:0003684">
    <property type="term" value="F:damaged DNA binding"/>
    <property type="evidence" value="ECO:0007669"/>
    <property type="project" value="InterPro"/>
</dbReference>
<dbReference type="GO" id="GO:0006261">
    <property type="term" value="P:DNA-templated DNA replication"/>
    <property type="evidence" value="ECO:0007669"/>
    <property type="project" value="UniProtKB-UniRule"/>
</dbReference>
<dbReference type="CDD" id="cd03586">
    <property type="entry name" value="PolY_Pol_IV_kappa"/>
    <property type="match status" value="1"/>
</dbReference>
<name>A0A7W4YZA8_9HYPH</name>
<dbReference type="Gene3D" id="3.40.1170.60">
    <property type="match status" value="1"/>
</dbReference>
<evidence type="ECO:0000256" key="6">
    <source>
        <dbReference type="ARBA" id="ARBA00022679"/>
    </source>
</evidence>
<sequence length="382" mass="42164">MVRPVPDPEESQRQASHVFGEPSALTGRQRKIIHIDMDAFFASVEQRDNPELRGKPVAVGGAGERGVVAAASYEAREFGVRSAMASTTARRQCPDLIFVPPRFEVYREISQQIRTIFAEYTPLIEPLSLDEAYLDVTENLKGVTSATQIAEEIRATIREQTALTASAGVSYNKFLAKLASDYRKPDGLFVITPRMGPAFVESLSVGKFHGIGPATTAKMNRLAIHTGLDLRSQSLPFLQEHFGKAGSYYYWISRGVDYRPVQPNRIRKSVGAENTFSNDLIAFEEMTQSLVPIIDKVWRYCEGTGVRGRTVTLKVKYADFQQVTRSRSFATSVDSKAALEHASVELLKPLLPVSKGVRLLGITLSALEADKNQVSPQLALAL</sequence>
<evidence type="ECO:0000256" key="8">
    <source>
        <dbReference type="ARBA" id="ARBA00022705"/>
    </source>
</evidence>
<dbReference type="SUPFAM" id="SSF56672">
    <property type="entry name" value="DNA/RNA polymerases"/>
    <property type="match status" value="1"/>
</dbReference>
<comment type="cofactor">
    <cofactor evidence="17">
        <name>Mg(2+)</name>
        <dbReference type="ChEBI" id="CHEBI:18420"/>
    </cofactor>
    <text evidence="17">Binds 2 magnesium ions per subunit.</text>
</comment>
<dbReference type="InterPro" id="IPR001126">
    <property type="entry name" value="UmuC"/>
</dbReference>
<evidence type="ECO:0000256" key="16">
    <source>
        <dbReference type="ARBA" id="ARBA00049244"/>
    </source>
</evidence>
<evidence type="ECO:0000259" key="19">
    <source>
        <dbReference type="PROSITE" id="PS50173"/>
    </source>
</evidence>
<dbReference type="InterPro" id="IPR022880">
    <property type="entry name" value="DNApol_IV"/>
</dbReference>
<feature type="region of interest" description="Disordered" evidence="18">
    <location>
        <begin position="1"/>
        <end position="21"/>
    </location>
</feature>
<dbReference type="HAMAP" id="MF_01113">
    <property type="entry name" value="DNApol_IV"/>
    <property type="match status" value="1"/>
</dbReference>
<evidence type="ECO:0000313" key="21">
    <source>
        <dbReference type="Proteomes" id="UP000532010"/>
    </source>
</evidence>
<evidence type="ECO:0000313" key="20">
    <source>
        <dbReference type="EMBL" id="MBB3020858.1"/>
    </source>
</evidence>
<keyword evidence="9 17" id="KW-0479">Metal-binding</keyword>
<keyword evidence="6 17" id="KW-0808">Transferase</keyword>
<dbReference type="Proteomes" id="UP000532010">
    <property type="component" value="Unassembled WGS sequence"/>
</dbReference>
<evidence type="ECO:0000256" key="13">
    <source>
        <dbReference type="ARBA" id="ARBA00023125"/>
    </source>
</evidence>
<dbReference type="Gene3D" id="3.30.1490.100">
    <property type="entry name" value="DNA polymerase, Y-family, little finger domain"/>
    <property type="match status" value="1"/>
</dbReference>
<dbReference type="SUPFAM" id="SSF100879">
    <property type="entry name" value="Lesion bypass DNA polymerase (Y-family), little finger domain"/>
    <property type="match status" value="1"/>
</dbReference>
<evidence type="ECO:0000256" key="11">
    <source>
        <dbReference type="ARBA" id="ARBA00022842"/>
    </source>
</evidence>
<evidence type="ECO:0000256" key="9">
    <source>
        <dbReference type="ARBA" id="ARBA00022723"/>
    </source>
</evidence>
<dbReference type="Pfam" id="PF11799">
    <property type="entry name" value="IMS_C"/>
    <property type="match status" value="1"/>
</dbReference>
<evidence type="ECO:0000256" key="3">
    <source>
        <dbReference type="ARBA" id="ARBA00011245"/>
    </source>
</evidence>
<keyword evidence="11 17" id="KW-0460">Magnesium</keyword>
<comment type="function">
    <text evidence="15 17">Poorly processive, error-prone DNA polymerase involved in untargeted mutagenesis. Copies undamaged DNA at stalled replication forks, which arise in vivo from mismatched or misaligned primer ends. These misaligned primers can be extended by PolIV. Exhibits no 3'-5' exonuclease (proofreading) activity. May be involved in translesional synthesis, in conjunction with the beta clamp from PolIII.</text>
</comment>
<feature type="domain" description="UmuC" evidence="19">
    <location>
        <begin position="32"/>
        <end position="212"/>
    </location>
</feature>